<accession>A0A1H9A553</accession>
<dbReference type="Proteomes" id="UP000182360">
    <property type="component" value="Unassembled WGS sequence"/>
</dbReference>
<evidence type="ECO:0000259" key="1">
    <source>
        <dbReference type="Pfam" id="PF13643"/>
    </source>
</evidence>
<dbReference type="OrthoDB" id="378734at2"/>
<dbReference type="Pfam" id="PF13643">
    <property type="entry name" value="DUF4145"/>
    <property type="match status" value="1"/>
</dbReference>
<sequence length="228" mass="26466">MKCPHCNTSINVEWFDDTFPCENNRGVKQDGFSILYGFCPECENLIIKLLHGKKCVHEDFTGTDFVLQNKDREDIIYPKFPNTKTLSQYIPEKYAQVYKESEQVNNISPRASATLSRYLLQMILHEELKISKKNLAEEIEELETKSNVPTELITMLQVMRKVANFGAHPKKSTNSNEIIDVEKGESDVMLELINQLFDFVFVRPKMQQKYLDDIKAKYGIETEKTLEK</sequence>
<name>A0A1H9A553_9SPIR</name>
<evidence type="ECO:0000313" key="2">
    <source>
        <dbReference type="EMBL" id="SEP71118.1"/>
    </source>
</evidence>
<dbReference type="EMBL" id="FOFU01000001">
    <property type="protein sequence ID" value="SEP71118.1"/>
    <property type="molecule type" value="Genomic_DNA"/>
</dbReference>
<keyword evidence="3" id="KW-1185">Reference proteome</keyword>
<evidence type="ECO:0000313" key="3">
    <source>
        <dbReference type="Proteomes" id="UP000182360"/>
    </source>
</evidence>
<organism evidence="2 3">
    <name type="scientific">Treponema bryantii</name>
    <dbReference type="NCBI Taxonomy" id="163"/>
    <lineage>
        <taxon>Bacteria</taxon>
        <taxon>Pseudomonadati</taxon>
        <taxon>Spirochaetota</taxon>
        <taxon>Spirochaetia</taxon>
        <taxon>Spirochaetales</taxon>
        <taxon>Treponemataceae</taxon>
        <taxon>Treponema</taxon>
    </lineage>
</organism>
<reference evidence="2 3" key="1">
    <citation type="submission" date="2016-10" db="EMBL/GenBank/DDBJ databases">
        <authorList>
            <person name="de Groot N.N."/>
        </authorList>
    </citation>
    <scope>NUCLEOTIDE SEQUENCE [LARGE SCALE GENOMIC DNA]</scope>
    <source>
        <strain evidence="2 3">B25</strain>
    </source>
</reference>
<protein>
    <recommendedName>
        <fullName evidence="1">DUF4145 domain-containing protein</fullName>
    </recommendedName>
</protein>
<gene>
    <name evidence="2" type="ORF">SAMN04487977_101189</name>
</gene>
<dbReference type="AlphaFoldDB" id="A0A1H9A553"/>
<proteinExistence type="predicted"/>
<dbReference type="RefSeq" id="WP_074640041.1">
    <property type="nucleotide sequence ID" value="NZ_FOFU01000001.1"/>
</dbReference>
<feature type="domain" description="DUF4145" evidence="1">
    <location>
        <begin position="100"/>
        <end position="180"/>
    </location>
</feature>
<dbReference type="InterPro" id="IPR025285">
    <property type="entry name" value="DUF4145"/>
</dbReference>